<evidence type="ECO:0000259" key="3">
    <source>
        <dbReference type="Pfam" id="PF14535"/>
    </source>
</evidence>
<dbReference type="Gene3D" id="3.40.50.12780">
    <property type="entry name" value="N-terminal domain of ligase-like"/>
    <property type="match status" value="1"/>
</dbReference>
<dbReference type="Gene3D" id="3.30.300.30">
    <property type="match status" value="1"/>
</dbReference>
<feature type="domain" description="AMP-dependent ligase C-terminal" evidence="3">
    <location>
        <begin position="377"/>
        <end position="476"/>
    </location>
</feature>
<accession>A0ABN1XJM0</accession>
<dbReference type="RefSeq" id="WP_344017886.1">
    <property type="nucleotide sequence ID" value="NZ_BAAAJK010000001.1"/>
</dbReference>
<feature type="domain" description="AMP-dependent synthetase/ligase" evidence="2">
    <location>
        <begin position="53"/>
        <end position="291"/>
    </location>
</feature>
<organism evidence="4 5">
    <name type="scientific">Pseudonocardia kongjuensis</name>
    <dbReference type="NCBI Taxonomy" id="102227"/>
    <lineage>
        <taxon>Bacteria</taxon>
        <taxon>Bacillati</taxon>
        <taxon>Actinomycetota</taxon>
        <taxon>Actinomycetes</taxon>
        <taxon>Pseudonocardiales</taxon>
        <taxon>Pseudonocardiaceae</taxon>
        <taxon>Pseudonocardia</taxon>
    </lineage>
</organism>
<dbReference type="InterPro" id="IPR042099">
    <property type="entry name" value="ANL_N_sf"/>
</dbReference>
<dbReference type="InterPro" id="IPR000873">
    <property type="entry name" value="AMP-dep_synth/lig_dom"/>
</dbReference>
<comment type="caution">
    <text evidence="4">The sequence shown here is derived from an EMBL/GenBank/DDBJ whole genome shotgun (WGS) entry which is preliminary data.</text>
</comment>
<dbReference type="Proteomes" id="UP001501414">
    <property type="component" value="Unassembled WGS sequence"/>
</dbReference>
<protein>
    <submittedName>
        <fullName evidence="4">AMP-binding protein</fullName>
    </submittedName>
</protein>
<reference evidence="4 5" key="1">
    <citation type="journal article" date="2019" name="Int. J. Syst. Evol. Microbiol.">
        <title>The Global Catalogue of Microorganisms (GCM) 10K type strain sequencing project: providing services to taxonomists for standard genome sequencing and annotation.</title>
        <authorList>
            <consortium name="The Broad Institute Genomics Platform"/>
            <consortium name="The Broad Institute Genome Sequencing Center for Infectious Disease"/>
            <person name="Wu L."/>
            <person name="Ma J."/>
        </authorList>
    </citation>
    <scope>NUCLEOTIDE SEQUENCE [LARGE SCALE GENOMIC DNA]</scope>
    <source>
        <strain evidence="4 5">JCM 11896</strain>
    </source>
</reference>
<sequence>MSTVTGAGDDLGAADNLGAPDNLDDSDERGFPRFWDAARETRPHAEREQLILERIRHQLHYVYAELPFYRRHYDAHGFHPDQVRSLTDFTTKVPVITKRMLVADQAEHPPFGSYTPQRPPGGIARIHGSSGTSGTPTLYAVSNPDWDRAADVHAMAQWCAGIRPDDIAQVGFPFGLFFGGWGVLQGLERIGATVFPLGVTDSEKHIELITRLGSTVFTATPSYAVHLLSVAERMGVDLAAGTVRTLLVGGEPGGSLPGTRRIIERGWGATVVDAGSTSEMYPFQTSVGCPAGTGTHLIADEVHTEIVASGDLNTPIPAGERGAIVYTHLWRESQPMIRFAPGDESYLTTEPCPCGRTWPRLPEGVLGRLDDMLVIRGANVYPSAIETGLRTVPELGPEFRIRVSRPGALDEITVLAELGREAAAALPADGPGRADVVARTEAALRRAVNIGVPVRLLEPGTLPETTFKARRVVDERPRAEDAR</sequence>
<dbReference type="InterPro" id="IPR045851">
    <property type="entry name" value="AMP-bd_C_sf"/>
</dbReference>
<evidence type="ECO:0000313" key="5">
    <source>
        <dbReference type="Proteomes" id="UP001501414"/>
    </source>
</evidence>
<dbReference type="EMBL" id="BAAAJK010000001">
    <property type="protein sequence ID" value="GAA1380382.1"/>
    <property type="molecule type" value="Genomic_DNA"/>
</dbReference>
<dbReference type="PANTHER" id="PTHR43845:SF1">
    <property type="entry name" value="BLR5969 PROTEIN"/>
    <property type="match status" value="1"/>
</dbReference>
<dbReference type="SUPFAM" id="SSF56801">
    <property type="entry name" value="Acetyl-CoA synthetase-like"/>
    <property type="match status" value="1"/>
</dbReference>
<proteinExistence type="predicted"/>
<gene>
    <name evidence="4" type="ORF">GCM10009613_04670</name>
</gene>
<dbReference type="Pfam" id="PF14535">
    <property type="entry name" value="AMP-binding_C_2"/>
    <property type="match status" value="1"/>
</dbReference>
<dbReference type="InterPro" id="IPR028154">
    <property type="entry name" value="AMP-dep_Lig_C"/>
</dbReference>
<evidence type="ECO:0000313" key="4">
    <source>
        <dbReference type="EMBL" id="GAA1380382.1"/>
    </source>
</evidence>
<evidence type="ECO:0000259" key="2">
    <source>
        <dbReference type="Pfam" id="PF00501"/>
    </source>
</evidence>
<dbReference type="PANTHER" id="PTHR43845">
    <property type="entry name" value="BLR5969 PROTEIN"/>
    <property type="match status" value="1"/>
</dbReference>
<feature type="region of interest" description="Disordered" evidence="1">
    <location>
        <begin position="1"/>
        <end position="25"/>
    </location>
</feature>
<evidence type="ECO:0000256" key="1">
    <source>
        <dbReference type="SAM" id="MobiDB-lite"/>
    </source>
</evidence>
<keyword evidence="5" id="KW-1185">Reference proteome</keyword>
<dbReference type="Pfam" id="PF00501">
    <property type="entry name" value="AMP-binding"/>
    <property type="match status" value="1"/>
</dbReference>
<name>A0ABN1XJM0_9PSEU</name>